<gene>
    <name evidence="1" type="ORF">HPLM_LOCUS10880</name>
</gene>
<accession>A0A0N4WIT4</accession>
<protein>
    <submittedName>
        <fullName evidence="3">Hydrophobin</fullName>
    </submittedName>
</protein>
<dbReference type="WBParaSite" id="HPLM_0001088801-mRNA-1">
    <property type="protein sequence ID" value="HPLM_0001088801-mRNA-1"/>
    <property type="gene ID" value="HPLM_0001088801"/>
</dbReference>
<dbReference type="AlphaFoldDB" id="A0A0N4WIT4"/>
<reference evidence="3" key="1">
    <citation type="submission" date="2017-02" db="UniProtKB">
        <authorList>
            <consortium name="WormBaseParasite"/>
        </authorList>
    </citation>
    <scope>IDENTIFICATION</scope>
</reference>
<dbReference type="Proteomes" id="UP000268014">
    <property type="component" value="Unassembled WGS sequence"/>
</dbReference>
<sequence length="114" mass="12509">MFNTPQSFRGLELCCPGSCVFRGIQVLKSSLGFIEASESGPNHPNGTQRVRAIPFATCLGQLCKVDENFGIQYECQVDMMIHYNVPSPHEMFNAGHLPSVCRALVMSSCCGPMH</sequence>
<reference evidence="1 2" key="2">
    <citation type="submission" date="2018-11" db="EMBL/GenBank/DDBJ databases">
        <authorList>
            <consortium name="Pathogen Informatics"/>
        </authorList>
    </citation>
    <scope>NUCLEOTIDE SEQUENCE [LARGE SCALE GENOMIC DNA]</scope>
    <source>
        <strain evidence="1 2">MHpl1</strain>
    </source>
</reference>
<proteinExistence type="predicted"/>
<name>A0A0N4WIT4_HAEPC</name>
<keyword evidence="2" id="KW-1185">Reference proteome</keyword>
<evidence type="ECO:0000313" key="1">
    <source>
        <dbReference type="EMBL" id="VDO41388.1"/>
    </source>
</evidence>
<evidence type="ECO:0000313" key="3">
    <source>
        <dbReference type="WBParaSite" id="HPLM_0001088801-mRNA-1"/>
    </source>
</evidence>
<organism evidence="3">
    <name type="scientific">Haemonchus placei</name>
    <name type="common">Barber's pole worm</name>
    <dbReference type="NCBI Taxonomy" id="6290"/>
    <lineage>
        <taxon>Eukaryota</taxon>
        <taxon>Metazoa</taxon>
        <taxon>Ecdysozoa</taxon>
        <taxon>Nematoda</taxon>
        <taxon>Chromadorea</taxon>
        <taxon>Rhabditida</taxon>
        <taxon>Rhabditina</taxon>
        <taxon>Rhabditomorpha</taxon>
        <taxon>Strongyloidea</taxon>
        <taxon>Trichostrongylidae</taxon>
        <taxon>Haemonchus</taxon>
    </lineage>
</organism>
<evidence type="ECO:0000313" key="2">
    <source>
        <dbReference type="Proteomes" id="UP000268014"/>
    </source>
</evidence>
<dbReference type="EMBL" id="UZAF01017413">
    <property type="protein sequence ID" value="VDO41388.1"/>
    <property type="molecule type" value="Genomic_DNA"/>
</dbReference>